<dbReference type="PANTHER" id="PTHR35813">
    <property type="entry name" value="INNER MEMBRANE PROTEIN YBAN"/>
    <property type="match status" value="1"/>
</dbReference>
<dbReference type="Pfam" id="PF04304">
    <property type="entry name" value="DUF454"/>
    <property type="match status" value="1"/>
</dbReference>
<keyword evidence="1" id="KW-1133">Transmembrane helix</keyword>
<evidence type="ECO:0000313" key="3">
    <source>
        <dbReference type="Proteomes" id="UP001169027"/>
    </source>
</evidence>
<organism evidence="2 3">
    <name type="scientific">Variovorax ginsengisoli</name>
    <dbReference type="NCBI Taxonomy" id="363844"/>
    <lineage>
        <taxon>Bacteria</taxon>
        <taxon>Pseudomonadati</taxon>
        <taxon>Pseudomonadota</taxon>
        <taxon>Betaproteobacteria</taxon>
        <taxon>Burkholderiales</taxon>
        <taxon>Comamonadaceae</taxon>
        <taxon>Variovorax</taxon>
    </lineage>
</organism>
<feature type="transmembrane region" description="Helical" evidence="1">
    <location>
        <begin position="33"/>
        <end position="61"/>
    </location>
</feature>
<proteinExistence type="predicted"/>
<dbReference type="Proteomes" id="UP001169027">
    <property type="component" value="Unassembled WGS sequence"/>
</dbReference>
<dbReference type="EMBL" id="JAUKVY010000015">
    <property type="protein sequence ID" value="MDO1534773.1"/>
    <property type="molecule type" value="Genomic_DNA"/>
</dbReference>
<dbReference type="InterPro" id="IPR007401">
    <property type="entry name" value="DUF454"/>
</dbReference>
<dbReference type="RefSeq" id="WP_301812531.1">
    <property type="nucleotide sequence ID" value="NZ_JAUJZH010000015.1"/>
</dbReference>
<keyword evidence="1" id="KW-0812">Transmembrane</keyword>
<sequence>MEEGRRDSGDRPQSGSRREPGRLLKPLWLAAGWLSLAAGFVGIFLPLLPTVPFVLLAAFCFSRGSARCERWLLRHPRFGPWVEDWRAHRAVPLRAKQLATAMMAVGSVVAGFQLPPAWCWVPAACCAAVAAWLWRLPTKGATAPADAAKPP</sequence>
<comment type="caution">
    <text evidence="2">The sequence shown here is derived from an EMBL/GenBank/DDBJ whole genome shotgun (WGS) entry which is preliminary data.</text>
</comment>
<dbReference type="PANTHER" id="PTHR35813:SF1">
    <property type="entry name" value="INNER MEMBRANE PROTEIN YBAN"/>
    <property type="match status" value="1"/>
</dbReference>
<keyword evidence="1" id="KW-0472">Membrane</keyword>
<protein>
    <submittedName>
        <fullName evidence="2">YbaN family protein</fullName>
    </submittedName>
</protein>
<reference evidence="2" key="1">
    <citation type="submission" date="2023-06" db="EMBL/GenBank/DDBJ databases">
        <authorList>
            <person name="Jiang Y."/>
            <person name="Liu Q."/>
        </authorList>
    </citation>
    <scope>NUCLEOTIDE SEQUENCE</scope>
    <source>
        <strain evidence="2">CGMCC 1.12090</strain>
    </source>
</reference>
<evidence type="ECO:0000256" key="1">
    <source>
        <dbReference type="SAM" id="Phobius"/>
    </source>
</evidence>
<keyword evidence="3" id="KW-1185">Reference proteome</keyword>
<accession>A0ABT8S7J8</accession>
<name>A0ABT8S7J8_9BURK</name>
<evidence type="ECO:0000313" key="2">
    <source>
        <dbReference type="EMBL" id="MDO1534773.1"/>
    </source>
</evidence>
<gene>
    <name evidence="2" type="ORF">Q2T77_20985</name>
</gene>